<protein>
    <submittedName>
        <fullName evidence="1">Uncharacterized protein</fullName>
    </submittedName>
</protein>
<proteinExistence type="predicted"/>
<organism evidence="1 2">
    <name type="scientific">Micromonospora qiuiae</name>
    <dbReference type="NCBI Taxonomy" id="502268"/>
    <lineage>
        <taxon>Bacteria</taxon>
        <taxon>Bacillati</taxon>
        <taxon>Actinomycetota</taxon>
        <taxon>Actinomycetes</taxon>
        <taxon>Micromonosporales</taxon>
        <taxon>Micromonosporaceae</taxon>
        <taxon>Micromonospora</taxon>
    </lineage>
</organism>
<dbReference type="Proteomes" id="UP000653076">
    <property type="component" value="Unassembled WGS sequence"/>
</dbReference>
<reference evidence="1 2" key="1">
    <citation type="submission" date="2021-01" db="EMBL/GenBank/DDBJ databases">
        <title>Whole genome shotgun sequence of Verrucosispora qiuiae NBRC 106684.</title>
        <authorList>
            <person name="Komaki H."/>
            <person name="Tamura T."/>
        </authorList>
    </citation>
    <scope>NUCLEOTIDE SEQUENCE [LARGE SCALE GENOMIC DNA]</scope>
    <source>
        <strain evidence="1 2">NBRC 106684</strain>
    </source>
</reference>
<sequence>MRPRAITYRPARRGAARRAGAWPCWPAKLRLLADHQDNSPRLMVYLVTLCEEAAEQLAQHNGGMHQTDLHGRFTDWVPVRRRSPGARFRRSAAQRNF</sequence>
<evidence type="ECO:0000313" key="2">
    <source>
        <dbReference type="Proteomes" id="UP000653076"/>
    </source>
</evidence>
<gene>
    <name evidence="1" type="ORF">Vqi01_51130</name>
</gene>
<dbReference type="RefSeq" id="WP_239098660.1">
    <property type="nucleotide sequence ID" value="NZ_BOPC01000090.1"/>
</dbReference>
<evidence type="ECO:0000313" key="1">
    <source>
        <dbReference type="EMBL" id="GIJ29951.1"/>
    </source>
</evidence>
<accession>A0ABQ4JK94</accession>
<comment type="caution">
    <text evidence="1">The sequence shown here is derived from an EMBL/GenBank/DDBJ whole genome shotgun (WGS) entry which is preliminary data.</text>
</comment>
<name>A0ABQ4JK94_9ACTN</name>
<dbReference type="EMBL" id="BOPC01000090">
    <property type="protein sequence ID" value="GIJ29951.1"/>
    <property type="molecule type" value="Genomic_DNA"/>
</dbReference>
<keyword evidence="2" id="KW-1185">Reference proteome</keyword>